<dbReference type="OrthoDB" id="2351920at2759"/>
<evidence type="ECO:0000313" key="3">
    <source>
        <dbReference type="Proteomes" id="UP000053342"/>
    </source>
</evidence>
<feature type="region of interest" description="Disordered" evidence="1">
    <location>
        <begin position="246"/>
        <end position="265"/>
    </location>
</feature>
<evidence type="ECO:0000256" key="1">
    <source>
        <dbReference type="SAM" id="MobiDB-lite"/>
    </source>
</evidence>
<gene>
    <name evidence="2" type="ORF">PV06_01461</name>
</gene>
<reference evidence="2 3" key="1">
    <citation type="submission" date="2015-01" db="EMBL/GenBank/DDBJ databases">
        <title>The Genome Sequence of Exophiala oligosperma CBS72588.</title>
        <authorList>
            <consortium name="The Broad Institute Genomics Platform"/>
            <person name="Cuomo C."/>
            <person name="de Hoog S."/>
            <person name="Gorbushina A."/>
            <person name="Stielow B."/>
            <person name="Teixiera M."/>
            <person name="Abouelleil A."/>
            <person name="Chapman S.B."/>
            <person name="Priest M."/>
            <person name="Young S.K."/>
            <person name="Wortman J."/>
            <person name="Nusbaum C."/>
            <person name="Birren B."/>
        </authorList>
    </citation>
    <scope>NUCLEOTIDE SEQUENCE [LARGE SCALE GENOMIC DNA]</scope>
    <source>
        <strain evidence="2 3">CBS 72588</strain>
    </source>
</reference>
<feature type="compositionally biased region" description="Polar residues" evidence="1">
    <location>
        <begin position="246"/>
        <end position="258"/>
    </location>
</feature>
<organism evidence="2 3">
    <name type="scientific">Exophiala oligosperma</name>
    <dbReference type="NCBI Taxonomy" id="215243"/>
    <lineage>
        <taxon>Eukaryota</taxon>
        <taxon>Fungi</taxon>
        <taxon>Dikarya</taxon>
        <taxon>Ascomycota</taxon>
        <taxon>Pezizomycotina</taxon>
        <taxon>Eurotiomycetes</taxon>
        <taxon>Chaetothyriomycetidae</taxon>
        <taxon>Chaetothyriales</taxon>
        <taxon>Herpotrichiellaceae</taxon>
        <taxon>Exophiala</taxon>
    </lineage>
</organism>
<evidence type="ECO:0000313" key="2">
    <source>
        <dbReference type="EMBL" id="KIW48902.1"/>
    </source>
</evidence>
<dbReference type="Proteomes" id="UP000053342">
    <property type="component" value="Unassembled WGS sequence"/>
</dbReference>
<dbReference type="VEuPathDB" id="FungiDB:PV06_01461"/>
<dbReference type="AlphaFoldDB" id="A0A0D2CG89"/>
<proteinExistence type="predicted"/>
<dbReference type="STRING" id="215243.A0A0D2CG89"/>
<keyword evidence="3" id="KW-1185">Reference proteome</keyword>
<name>A0A0D2CG89_9EURO</name>
<feature type="region of interest" description="Disordered" evidence="1">
    <location>
        <begin position="40"/>
        <end position="115"/>
    </location>
</feature>
<protein>
    <submittedName>
        <fullName evidence="2">Uncharacterized protein</fullName>
    </submittedName>
</protein>
<accession>A0A0D2CG89</accession>
<sequence>MMEEVEQAARATKEEAIKDTASIMPEFLHGGAWPAAAAAAAVDQCPSAVEEEEDDGDADDYPHGSVVPDIDEDGSSKSTDDSAASGRGSSISDQETPPSLPPLQPAPSLFSKPPTWRDLSAAVNTWKINDEDSRAEGEVEKSRPPYSVLKLLARHGADSQRHQEPKKRGTSTAIQKFPRQNLFDQELKAEGQARVEITEYIDSLVDQAEYEEAYACVWPLEEYRRQGWATEMITAYPVETTAFVESVNTDTSEQSSRQQRVKGRK</sequence>
<dbReference type="RefSeq" id="XP_016269118.1">
    <property type="nucleotide sequence ID" value="XM_016402065.1"/>
</dbReference>
<dbReference type="EMBL" id="KN847332">
    <property type="protein sequence ID" value="KIW48902.1"/>
    <property type="molecule type" value="Genomic_DNA"/>
</dbReference>
<dbReference type="HOGENOM" id="CLU_081618_0_0_1"/>
<feature type="compositionally biased region" description="Polar residues" evidence="1">
    <location>
        <begin position="87"/>
        <end position="96"/>
    </location>
</feature>
<dbReference type="GeneID" id="27353535"/>
<feature type="compositionally biased region" description="Acidic residues" evidence="1">
    <location>
        <begin position="49"/>
        <end position="59"/>
    </location>
</feature>